<keyword evidence="11" id="KW-0915">Sodium</keyword>
<dbReference type="Proteomes" id="UP001250662">
    <property type="component" value="Unassembled WGS sequence"/>
</dbReference>
<dbReference type="Pfam" id="PF02537">
    <property type="entry name" value="CRCB"/>
    <property type="match status" value="1"/>
</dbReference>
<evidence type="ECO:0000256" key="9">
    <source>
        <dbReference type="ARBA" id="ARBA00035120"/>
    </source>
</evidence>
<dbReference type="PANTHER" id="PTHR28259">
    <property type="entry name" value="FLUORIDE EXPORT PROTEIN 1-RELATED"/>
    <property type="match status" value="1"/>
</dbReference>
<dbReference type="HAMAP" id="MF_00454">
    <property type="entry name" value="FluC"/>
    <property type="match status" value="1"/>
</dbReference>
<keyword evidence="8 11" id="KW-0407">Ion channel</keyword>
<keyword evidence="11" id="KW-0813">Transport</keyword>
<sequence length="123" mass="13466">MKQALLVFIGGGIGSTLRYVVSKYFNSFFEHFYLGTFAVNIIGCLLIGFLLTLSVKGQLLNENQLLLLATGFCGGFTTFSTFAFEKHSLLKSGALFHFSIYTLSSIVIGIIAITIGIWVARLL</sequence>
<name>A0ABU3BJ48_9FLAO</name>
<evidence type="ECO:0000256" key="6">
    <source>
        <dbReference type="ARBA" id="ARBA00023065"/>
    </source>
</evidence>
<dbReference type="PANTHER" id="PTHR28259:SF1">
    <property type="entry name" value="FLUORIDE EXPORT PROTEIN 1-RELATED"/>
    <property type="match status" value="1"/>
</dbReference>
<accession>A0ABU3BJ48</accession>
<evidence type="ECO:0000256" key="10">
    <source>
        <dbReference type="ARBA" id="ARBA00035585"/>
    </source>
</evidence>
<comment type="activity regulation">
    <text evidence="11">Na(+) is not transported, but it plays an essential structural role and its presence is essential for fluoride channel function.</text>
</comment>
<keyword evidence="4 11" id="KW-0812">Transmembrane</keyword>
<evidence type="ECO:0000256" key="7">
    <source>
        <dbReference type="ARBA" id="ARBA00023136"/>
    </source>
</evidence>
<keyword evidence="7 11" id="KW-0472">Membrane</keyword>
<feature type="binding site" evidence="11">
    <location>
        <position position="74"/>
    </location>
    <ligand>
        <name>Na(+)</name>
        <dbReference type="ChEBI" id="CHEBI:29101"/>
        <note>structural</note>
    </ligand>
</feature>
<evidence type="ECO:0000313" key="12">
    <source>
        <dbReference type="EMBL" id="MDT0622197.1"/>
    </source>
</evidence>
<feature type="transmembrane region" description="Helical" evidence="11">
    <location>
        <begin position="96"/>
        <end position="120"/>
    </location>
</feature>
<dbReference type="NCBIfam" id="TIGR00494">
    <property type="entry name" value="crcB"/>
    <property type="match status" value="1"/>
</dbReference>
<reference evidence="12 13" key="1">
    <citation type="submission" date="2023-09" db="EMBL/GenBank/DDBJ databases">
        <authorList>
            <person name="Rey-Velasco X."/>
        </authorList>
    </citation>
    <scope>NUCLEOTIDE SEQUENCE [LARGE SCALE GENOMIC DNA]</scope>
    <source>
        <strain evidence="12 13">P007</strain>
    </source>
</reference>
<comment type="similarity">
    <text evidence="9 11">Belongs to the fluoride channel Fluc/FEX (TC 1.A.43) family.</text>
</comment>
<evidence type="ECO:0000256" key="1">
    <source>
        <dbReference type="ARBA" id="ARBA00004651"/>
    </source>
</evidence>
<comment type="function">
    <text evidence="11">Fluoride-specific ion channel. Important for reducing fluoride concentration in the cell, thus reducing its toxicity.</text>
</comment>
<dbReference type="RefSeq" id="WP_311388069.1">
    <property type="nucleotide sequence ID" value="NZ_JAVRHU010000003.1"/>
</dbReference>
<evidence type="ECO:0000256" key="3">
    <source>
        <dbReference type="ARBA" id="ARBA00022519"/>
    </source>
</evidence>
<dbReference type="InterPro" id="IPR003691">
    <property type="entry name" value="FluC"/>
</dbReference>
<feature type="binding site" evidence="11">
    <location>
        <position position="77"/>
    </location>
    <ligand>
        <name>Na(+)</name>
        <dbReference type="ChEBI" id="CHEBI:29101"/>
        <note>structural</note>
    </ligand>
</feature>
<proteinExistence type="inferred from homology"/>
<keyword evidence="11" id="KW-0479">Metal-binding</keyword>
<evidence type="ECO:0000256" key="4">
    <source>
        <dbReference type="ARBA" id="ARBA00022692"/>
    </source>
</evidence>
<organism evidence="12 13">
    <name type="scientific">Croceitalea vernalis</name>
    <dbReference type="NCBI Taxonomy" id="3075599"/>
    <lineage>
        <taxon>Bacteria</taxon>
        <taxon>Pseudomonadati</taxon>
        <taxon>Bacteroidota</taxon>
        <taxon>Flavobacteriia</taxon>
        <taxon>Flavobacteriales</taxon>
        <taxon>Flavobacteriaceae</taxon>
        <taxon>Croceitalea</taxon>
    </lineage>
</organism>
<comment type="subcellular location">
    <subcellularLocation>
        <location evidence="1 11">Cell membrane</location>
        <topology evidence="1 11">Multi-pass membrane protein</topology>
    </subcellularLocation>
</comment>
<keyword evidence="3" id="KW-0997">Cell inner membrane</keyword>
<keyword evidence="13" id="KW-1185">Reference proteome</keyword>
<keyword evidence="5 11" id="KW-1133">Transmembrane helix</keyword>
<keyword evidence="2 11" id="KW-1003">Cell membrane</keyword>
<comment type="catalytic activity">
    <reaction evidence="10">
        <text>fluoride(in) = fluoride(out)</text>
        <dbReference type="Rhea" id="RHEA:76159"/>
        <dbReference type="ChEBI" id="CHEBI:17051"/>
    </reaction>
    <physiologicalReaction direction="left-to-right" evidence="10">
        <dbReference type="Rhea" id="RHEA:76160"/>
    </physiologicalReaction>
</comment>
<evidence type="ECO:0000313" key="13">
    <source>
        <dbReference type="Proteomes" id="UP001250662"/>
    </source>
</evidence>
<evidence type="ECO:0000256" key="2">
    <source>
        <dbReference type="ARBA" id="ARBA00022475"/>
    </source>
</evidence>
<dbReference type="EMBL" id="JAVRHU010000003">
    <property type="protein sequence ID" value="MDT0622197.1"/>
    <property type="molecule type" value="Genomic_DNA"/>
</dbReference>
<feature type="transmembrane region" description="Helical" evidence="11">
    <location>
        <begin position="32"/>
        <end position="53"/>
    </location>
</feature>
<comment type="caution">
    <text evidence="12">The sequence shown here is derived from an EMBL/GenBank/DDBJ whole genome shotgun (WGS) entry which is preliminary data.</text>
</comment>
<evidence type="ECO:0000256" key="8">
    <source>
        <dbReference type="ARBA" id="ARBA00023303"/>
    </source>
</evidence>
<keyword evidence="6 11" id="KW-0406">Ion transport</keyword>
<evidence type="ECO:0000256" key="11">
    <source>
        <dbReference type="HAMAP-Rule" id="MF_00454"/>
    </source>
</evidence>
<protein>
    <recommendedName>
        <fullName evidence="11">Fluoride-specific ion channel FluC</fullName>
    </recommendedName>
</protein>
<feature type="transmembrane region" description="Helical" evidence="11">
    <location>
        <begin position="65"/>
        <end position="84"/>
    </location>
</feature>
<gene>
    <name evidence="11 12" type="primary">crcB</name>
    <name evidence="11" type="synonym">fluC</name>
    <name evidence="12" type="ORF">RM520_11210</name>
</gene>
<evidence type="ECO:0000256" key="5">
    <source>
        <dbReference type="ARBA" id="ARBA00022989"/>
    </source>
</evidence>